<accession>A0A2P5IBC7</accession>
<keyword evidence="1" id="KW-0328">Glycosyltransferase</keyword>
<dbReference type="PANTHER" id="PTHR31591">
    <property type="entry name" value="UPF0613 PROTEIN PB24D3.06C"/>
    <property type="match status" value="1"/>
</dbReference>
<dbReference type="AlphaFoldDB" id="A0A2P5IBC7"/>
<protein>
    <submittedName>
        <fullName evidence="1">Dolichol-phosphate mannosyltransferase</fullName>
    </submittedName>
</protein>
<proteinExistence type="predicted"/>
<keyword evidence="2" id="KW-1185">Reference proteome</keyword>
<dbReference type="InterPro" id="IPR029058">
    <property type="entry name" value="AB_hydrolase_fold"/>
</dbReference>
<dbReference type="InParanoid" id="A0A2P5IBC7"/>
<dbReference type="InterPro" id="IPR013744">
    <property type="entry name" value="SidJ"/>
</dbReference>
<dbReference type="SUPFAM" id="SSF53474">
    <property type="entry name" value="alpha/beta-Hydrolases"/>
    <property type="match status" value="1"/>
</dbReference>
<dbReference type="PANTHER" id="PTHR31591:SF7">
    <property type="entry name" value="DUF1749-DOMAIN-CONTAINING PROTEIN"/>
    <property type="match status" value="1"/>
</dbReference>
<sequence length="299" mass="33075">MASTPFSVTVHPYPSKVKHACAYELGSSQEVARNALIFAGGLGDGPHTVPYIRKVAAKIGADRGLSYSVFEIRIRSSFCGFGWNNLSKDVQDISSLVKYLRSIGREKVVLMGHSTGSQDCIEYTDYEKHQNEPVDGFILQGSVSDREGFSVDLGKDEVERMVALAAEMIKDGRKDDAVPKSKLSRPPFPWPVTAYRLHSLASVGGDDDYFSSDIPDERLAAIWGRVKQPIMVVPSAEDQYVPTTVDFERLLDKWRRFCPSMSNLWGVIPGANHTVDDEASQDWLGGRVVDFLKSLDGPN</sequence>
<dbReference type="Pfam" id="PF08538">
    <property type="entry name" value="DUF1749"/>
    <property type="match status" value="1"/>
</dbReference>
<dbReference type="OrthoDB" id="10034502at2759"/>
<dbReference type="Proteomes" id="UP000094444">
    <property type="component" value="Unassembled WGS sequence"/>
</dbReference>
<dbReference type="Gene3D" id="3.40.50.1820">
    <property type="entry name" value="alpha/beta hydrolase"/>
    <property type="match status" value="1"/>
</dbReference>
<dbReference type="GO" id="GO:0016757">
    <property type="term" value="F:glycosyltransferase activity"/>
    <property type="evidence" value="ECO:0007669"/>
    <property type="project" value="UniProtKB-KW"/>
</dbReference>
<evidence type="ECO:0000313" key="2">
    <source>
        <dbReference type="Proteomes" id="UP000094444"/>
    </source>
</evidence>
<keyword evidence="1" id="KW-0808">Transferase</keyword>
<dbReference type="EMBL" id="MAVT02000087">
    <property type="protein sequence ID" value="POS79810.1"/>
    <property type="molecule type" value="Genomic_DNA"/>
</dbReference>
<evidence type="ECO:0000313" key="1">
    <source>
        <dbReference type="EMBL" id="POS79810.1"/>
    </source>
</evidence>
<comment type="caution">
    <text evidence="1">The sequence shown here is derived from an EMBL/GenBank/DDBJ whole genome shotgun (WGS) entry which is preliminary data.</text>
</comment>
<organism evidence="1 2">
    <name type="scientific">Diaporthe helianthi</name>
    <dbReference type="NCBI Taxonomy" id="158607"/>
    <lineage>
        <taxon>Eukaryota</taxon>
        <taxon>Fungi</taxon>
        <taxon>Dikarya</taxon>
        <taxon>Ascomycota</taxon>
        <taxon>Pezizomycotina</taxon>
        <taxon>Sordariomycetes</taxon>
        <taxon>Sordariomycetidae</taxon>
        <taxon>Diaporthales</taxon>
        <taxon>Diaporthaceae</taxon>
        <taxon>Diaporthe</taxon>
    </lineage>
</organism>
<reference evidence="1" key="1">
    <citation type="submission" date="2017-09" db="EMBL/GenBank/DDBJ databases">
        <title>Polyketide synthases of a Diaporthe helianthi virulent isolate.</title>
        <authorList>
            <person name="Baroncelli R."/>
        </authorList>
    </citation>
    <scope>NUCLEOTIDE SEQUENCE [LARGE SCALE GENOMIC DNA]</scope>
    <source>
        <strain evidence="1">7/96</strain>
    </source>
</reference>
<name>A0A2P5IBC7_DIAHE</name>
<gene>
    <name evidence="1" type="ORF">DHEL01_v201783</name>
</gene>